<comment type="caution">
    <text evidence="2">The sequence shown here is derived from an EMBL/GenBank/DDBJ whole genome shotgun (WGS) entry which is preliminary data.</text>
</comment>
<dbReference type="Proteomes" id="UP000294902">
    <property type="component" value="Unassembled WGS sequence"/>
</dbReference>
<sequence length="221" mass="25993">MTNLKVEVKKSWEVFINNFIKFMFLITLLFIIGQGNDFMKSNHISRILSMLILPLTIFIQLMVVHIVISSENSNFNDLIRKSFKEYKEVFIIVGLQLLILAATIFTIIPIIPMLIIQCLFIFVWPIFVVEKKTRFEAILASLQLVSKNIKDLFKYLVLYIIIILVIAFILTLTNGLQMNTVENVVIVSVKYFERFVTLFFTLMFTRLYLLYRNRRESTKVE</sequence>
<feature type="transmembrane region" description="Helical" evidence="1">
    <location>
        <begin position="89"/>
        <end position="108"/>
    </location>
</feature>
<feature type="transmembrane region" description="Helical" evidence="1">
    <location>
        <begin position="191"/>
        <end position="211"/>
    </location>
</feature>
<name>A0A4R3MTZ9_9FIRM</name>
<gene>
    <name evidence="2" type="ORF">EDC18_101498</name>
</gene>
<accession>A0A4R3MTZ9</accession>
<keyword evidence="1" id="KW-1133">Transmembrane helix</keyword>
<keyword evidence="1" id="KW-0812">Transmembrane</keyword>
<feature type="transmembrane region" description="Helical" evidence="1">
    <location>
        <begin position="44"/>
        <end position="68"/>
    </location>
</feature>
<organism evidence="2 3">
    <name type="scientific">Natranaerovirga pectinivora</name>
    <dbReference type="NCBI Taxonomy" id="682400"/>
    <lineage>
        <taxon>Bacteria</taxon>
        <taxon>Bacillati</taxon>
        <taxon>Bacillota</taxon>
        <taxon>Clostridia</taxon>
        <taxon>Lachnospirales</taxon>
        <taxon>Natranaerovirgaceae</taxon>
        <taxon>Natranaerovirga</taxon>
    </lineage>
</organism>
<keyword evidence="3" id="KW-1185">Reference proteome</keyword>
<evidence type="ECO:0000313" key="2">
    <source>
        <dbReference type="EMBL" id="TCT17200.1"/>
    </source>
</evidence>
<evidence type="ECO:0000256" key="1">
    <source>
        <dbReference type="SAM" id="Phobius"/>
    </source>
</evidence>
<keyword evidence="1" id="KW-0472">Membrane</keyword>
<feature type="transmembrane region" description="Helical" evidence="1">
    <location>
        <begin position="114"/>
        <end position="131"/>
    </location>
</feature>
<dbReference type="AlphaFoldDB" id="A0A4R3MTZ9"/>
<proteinExistence type="predicted"/>
<feature type="transmembrane region" description="Helical" evidence="1">
    <location>
        <begin position="152"/>
        <end position="171"/>
    </location>
</feature>
<dbReference type="EMBL" id="SMAL01000001">
    <property type="protein sequence ID" value="TCT17200.1"/>
    <property type="molecule type" value="Genomic_DNA"/>
</dbReference>
<feature type="transmembrane region" description="Helical" evidence="1">
    <location>
        <begin position="12"/>
        <end position="32"/>
    </location>
</feature>
<reference evidence="2 3" key="1">
    <citation type="submission" date="2019-03" db="EMBL/GenBank/DDBJ databases">
        <title>Genomic Encyclopedia of Type Strains, Phase IV (KMG-IV): sequencing the most valuable type-strain genomes for metagenomic binning, comparative biology and taxonomic classification.</title>
        <authorList>
            <person name="Goeker M."/>
        </authorList>
    </citation>
    <scope>NUCLEOTIDE SEQUENCE [LARGE SCALE GENOMIC DNA]</scope>
    <source>
        <strain evidence="2 3">DSM 24629</strain>
    </source>
</reference>
<dbReference type="RefSeq" id="WP_132249887.1">
    <property type="nucleotide sequence ID" value="NZ_SMAL01000001.1"/>
</dbReference>
<protein>
    <submittedName>
        <fullName evidence="2">Uncharacterized protein</fullName>
    </submittedName>
</protein>
<evidence type="ECO:0000313" key="3">
    <source>
        <dbReference type="Proteomes" id="UP000294902"/>
    </source>
</evidence>